<feature type="compositionally biased region" description="Polar residues" evidence="1">
    <location>
        <begin position="1"/>
        <end position="14"/>
    </location>
</feature>
<evidence type="ECO:0000256" key="1">
    <source>
        <dbReference type="SAM" id="MobiDB-lite"/>
    </source>
</evidence>
<feature type="domain" description="BBC1/AIM3 cysteine proteinase-fold" evidence="2">
    <location>
        <begin position="260"/>
        <end position="437"/>
    </location>
</feature>
<dbReference type="OMA" id="GEMWIYR"/>
<dbReference type="GeneID" id="63788827"/>
<feature type="region of interest" description="Disordered" evidence="1">
    <location>
        <begin position="132"/>
        <end position="154"/>
    </location>
</feature>
<name>A0A1Y2FCL0_PROLT</name>
<dbReference type="AlphaFoldDB" id="A0A1Y2FCL0"/>
<gene>
    <name evidence="3" type="ORF">BCR37DRAFT_41256</name>
</gene>
<keyword evidence="4" id="KW-1185">Reference proteome</keyword>
<feature type="compositionally biased region" description="Pro residues" evidence="1">
    <location>
        <begin position="137"/>
        <end position="146"/>
    </location>
</feature>
<comment type="caution">
    <text evidence="3">The sequence shown here is derived from an EMBL/GenBank/DDBJ whole genome shotgun (WGS) entry which is preliminary data.</text>
</comment>
<evidence type="ECO:0000313" key="4">
    <source>
        <dbReference type="Proteomes" id="UP000193685"/>
    </source>
</evidence>
<feature type="compositionally biased region" description="Low complexity" evidence="1">
    <location>
        <begin position="26"/>
        <end position="55"/>
    </location>
</feature>
<dbReference type="EMBL" id="MCFI01000011">
    <property type="protein sequence ID" value="ORY81357.1"/>
    <property type="molecule type" value="Genomic_DNA"/>
</dbReference>
<feature type="region of interest" description="Disordered" evidence="1">
    <location>
        <begin position="1"/>
        <end position="20"/>
    </location>
</feature>
<evidence type="ECO:0000259" key="2">
    <source>
        <dbReference type="Pfam" id="PF25459"/>
    </source>
</evidence>
<reference evidence="3 4" key="1">
    <citation type="submission" date="2016-07" db="EMBL/GenBank/DDBJ databases">
        <title>Pervasive Adenine N6-methylation of Active Genes in Fungi.</title>
        <authorList>
            <consortium name="DOE Joint Genome Institute"/>
            <person name="Mondo S.J."/>
            <person name="Dannebaum R.O."/>
            <person name="Kuo R.C."/>
            <person name="Labutti K."/>
            <person name="Haridas S."/>
            <person name="Kuo A."/>
            <person name="Salamov A."/>
            <person name="Ahrendt S.R."/>
            <person name="Lipzen A."/>
            <person name="Sullivan W."/>
            <person name="Andreopoulos W.B."/>
            <person name="Clum A."/>
            <person name="Lindquist E."/>
            <person name="Daum C."/>
            <person name="Ramamoorthy G.K."/>
            <person name="Gryganskyi A."/>
            <person name="Culley D."/>
            <person name="Magnuson J.K."/>
            <person name="James T.Y."/>
            <person name="O'Malley M.A."/>
            <person name="Stajich J.E."/>
            <person name="Spatafora J.W."/>
            <person name="Visel A."/>
            <person name="Grigoriev I.V."/>
        </authorList>
    </citation>
    <scope>NUCLEOTIDE SEQUENCE [LARGE SCALE GENOMIC DNA]</scope>
    <source>
        <strain evidence="3 4">12-1054</strain>
    </source>
</reference>
<dbReference type="Pfam" id="PF25459">
    <property type="entry name" value="AIM3_BBC1_C"/>
    <property type="match status" value="1"/>
</dbReference>
<proteinExistence type="predicted"/>
<protein>
    <recommendedName>
        <fullName evidence="2">BBC1/AIM3 cysteine proteinase-fold domain-containing protein</fullName>
    </recommendedName>
</protein>
<evidence type="ECO:0000313" key="3">
    <source>
        <dbReference type="EMBL" id="ORY81357.1"/>
    </source>
</evidence>
<feature type="region of interest" description="Disordered" evidence="1">
    <location>
        <begin position="26"/>
        <end position="106"/>
    </location>
</feature>
<dbReference type="Proteomes" id="UP000193685">
    <property type="component" value="Unassembled WGS sequence"/>
</dbReference>
<dbReference type="OrthoDB" id="3357271at2759"/>
<accession>A0A1Y2FCL0</accession>
<dbReference type="InterPro" id="IPR057402">
    <property type="entry name" value="AIM3_BBC1_C"/>
</dbReference>
<organism evidence="3 4">
    <name type="scientific">Protomyces lactucae-debilis</name>
    <dbReference type="NCBI Taxonomy" id="2754530"/>
    <lineage>
        <taxon>Eukaryota</taxon>
        <taxon>Fungi</taxon>
        <taxon>Dikarya</taxon>
        <taxon>Ascomycota</taxon>
        <taxon>Taphrinomycotina</taxon>
        <taxon>Taphrinomycetes</taxon>
        <taxon>Taphrinales</taxon>
        <taxon>Protomycetaceae</taxon>
        <taxon>Protomyces</taxon>
    </lineage>
</organism>
<sequence>MDWKKLQSQATSVAKATGTAANSAYKAGKSKYAASNGASNSASTSSTMPASSTPSQKPHTMMAHAPSAAQEVPPALPPRLPSRTVGVAPAKGDQINTIPPHLPSRSEVAGRQAAIRSTFGTAVSQEELQLGPKLKRAPPPVPPPKQNKPLVPSRTRPGAITTTSQQDGIHADCLKFSLFKDPQLARDLDIPLSPAWFAQQPLILPNILTTGSYTYGSGGSGYPGNMNYTQTYALQHADLSQTQVRLQYNERDPQGTVQIEQRHLPKPKPLPTAELIACAERYGPALVAYCRAHWGQQVGNGECWTLASVGLKSVPGALESQGVIHGHPIYQCEAGGAPVQIDVLRPGDVIQYWSTKFHDRSTGSMSWAGMPDHTAIITSTLPDRHSSQLEFPGVTCIVAEQNVGGVKRVQEGRIALNNLVEGIVTVYRPVSASWLRDLTAQW</sequence>
<dbReference type="RefSeq" id="XP_040724733.1">
    <property type="nucleotide sequence ID" value="XM_040872228.1"/>
</dbReference>
<dbReference type="STRING" id="56484.A0A1Y2FCL0"/>